<evidence type="ECO:0000313" key="9">
    <source>
        <dbReference type="EMBL" id="AJK69286.1"/>
    </source>
</evidence>
<evidence type="ECO:0000313" key="10">
    <source>
        <dbReference type="Proteomes" id="UP000031928"/>
    </source>
</evidence>
<feature type="transmembrane region" description="Helical" evidence="8">
    <location>
        <begin position="408"/>
        <end position="428"/>
    </location>
</feature>
<evidence type="ECO:0000256" key="1">
    <source>
        <dbReference type="ARBA" id="ARBA00004651"/>
    </source>
</evidence>
<evidence type="ECO:0000256" key="4">
    <source>
        <dbReference type="ARBA" id="ARBA00022692"/>
    </source>
</evidence>
<protein>
    <submittedName>
        <fullName evidence="9">Membrane protein</fullName>
    </submittedName>
</protein>
<keyword evidence="4 8" id="KW-0812">Transmembrane</keyword>
<dbReference type="GO" id="GO:0016758">
    <property type="term" value="F:hexosyltransferase activity"/>
    <property type="evidence" value="ECO:0007669"/>
    <property type="project" value="InterPro"/>
</dbReference>
<feature type="transmembrane region" description="Helical" evidence="8">
    <location>
        <begin position="370"/>
        <end position="388"/>
    </location>
</feature>
<dbReference type="Pfam" id="PF09594">
    <property type="entry name" value="GT87"/>
    <property type="match status" value="1"/>
</dbReference>
<evidence type="ECO:0000256" key="8">
    <source>
        <dbReference type="SAM" id="Phobius"/>
    </source>
</evidence>
<gene>
    <name evidence="9" type="ORF">B840_08440</name>
</gene>
<dbReference type="STRING" id="1224162.B840_08440"/>
<feature type="transmembrane region" description="Helical" evidence="8">
    <location>
        <begin position="40"/>
        <end position="58"/>
    </location>
</feature>
<keyword evidence="10" id="KW-1185">Reference proteome</keyword>
<feature type="transmembrane region" description="Helical" evidence="8">
    <location>
        <begin position="230"/>
        <end position="248"/>
    </location>
</feature>
<dbReference type="AlphaFoldDB" id="A0A0B6TX40"/>
<dbReference type="GO" id="GO:0005886">
    <property type="term" value="C:plasma membrane"/>
    <property type="evidence" value="ECO:0007669"/>
    <property type="project" value="UniProtKB-SubCell"/>
</dbReference>
<feature type="transmembrane region" description="Helical" evidence="8">
    <location>
        <begin position="125"/>
        <end position="145"/>
    </location>
</feature>
<feature type="transmembrane region" description="Helical" evidence="8">
    <location>
        <begin position="100"/>
        <end position="118"/>
    </location>
</feature>
<keyword evidence="3" id="KW-0808">Transferase</keyword>
<feature type="transmembrane region" description="Helical" evidence="8">
    <location>
        <begin position="204"/>
        <end position="223"/>
    </location>
</feature>
<evidence type="ECO:0000256" key="3">
    <source>
        <dbReference type="ARBA" id="ARBA00022679"/>
    </source>
</evidence>
<dbReference type="EMBL" id="CP007790">
    <property type="protein sequence ID" value="AJK69286.1"/>
    <property type="molecule type" value="Genomic_DNA"/>
</dbReference>
<feature type="transmembrane region" description="Helical" evidence="8">
    <location>
        <begin position="347"/>
        <end position="363"/>
    </location>
</feature>
<comment type="subcellular location">
    <subcellularLocation>
        <location evidence="1">Cell membrane</location>
        <topology evidence="1">Multi-pass membrane protein</topology>
    </subcellularLocation>
</comment>
<keyword evidence="2" id="KW-1003">Cell membrane</keyword>
<accession>A0A0B6TX40</accession>
<keyword evidence="6 8" id="KW-0472">Membrane</keyword>
<dbReference type="OrthoDB" id="9774600at2"/>
<dbReference type="HOGENOM" id="CLU_034641_3_0_11"/>
<name>A0A0B6TX40_9CORY</name>
<keyword evidence="5 8" id="KW-1133">Transmembrane helix</keyword>
<dbReference type="KEGG" id="cmq:B840_08440"/>
<evidence type="ECO:0000256" key="5">
    <source>
        <dbReference type="ARBA" id="ARBA00022989"/>
    </source>
</evidence>
<comment type="similarity">
    <text evidence="7">Belongs to the glycosyltransferase 87 family.</text>
</comment>
<feature type="transmembrane region" description="Helical" evidence="8">
    <location>
        <begin position="294"/>
        <end position="312"/>
    </location>
</feature>
<dbReference type="InterPro" id="IPR018584">
    <property type="entry name" value="GT87"/>
</dbReference>
<dbReference type="Proteomes" id="UP000031928">
    <property type="component" value="Chromosome"/>
</dbReference>
<sequence>MRGNPASGEGVRRRPRYSHGVQSISVSPAAPRFILPRHRIGVVLALLASAAALFPWLIDSGPSLRYAIDIDVYREGAKAFLAGDNLYTRSYSVGGIELPFTYPPLAAILFIPLALVPYGVALVGWTLLTAVLMWWCLAVVLRHVLPALADADHRVIAVWLLPLALVAEPVRETLAFGQINVILMALVLADTLTRRPLLPRGVLIGLAAAIKLTPAVFILVFLVQRRWRSAAVTFLSGVGFTLAAAAVSPGTSLTYWLNTLSDTSRIGNEAYSSNQSIRGFLARLTEPGEQASTVVWSVLVVLALGLITAAMLRVHHVTRSAEPALGVVLLASTVALVCSPVSWSHHWVWLIPVAVALAGMAWQRRSAPEAVLAALTLAAVLASPHWLLPNDYGLEYTWPWWAHVAGNSYVVVALAVVATAVAAPRVLVPAAGFRAAGSSGGITDHRR</sequence>
<feature type="transmembrane region" description="Helical" evidence="8">
    <location>
        <begin position="324"/>
        <end position="341"/>
    </location>
</feature>
<reference evidence="9 10" key="1">
    <citation type="submission" date="2014-05" db="EMBL/GenBank/DDBJ databases">
        <title>Complete genome sequence of Corynebacterium marinum DSM 44953.</title>
        <authorList>
            <person name="Schaffert L."/>
            <person name="Albersmeier A."/>
            <person name="Kalinowski J."/>
            <person name="Ruckert C."/>
        </authorList>
    </citation>
    <scope>NUCLEOTIDE SEQUENCE [LARGE SCALE GENOMIC DNA]</scope>
    <source>
        <strain evidence="9 10">DSM 44953</strain>
    </source>
</reference>
<proteinExistence type="inferred from homology"/>
<organism evidence="9 10">
    <name type="scientific">Corynebacterium marinum DSM 44953</name>
    <dbReference type="NCBI Taxonomy" id="1224162"/>
    <lineage>
        <taxon>Bacteria</taxon>
        <taxon>Bacillati</taxon>
        <taxon>Actinomycetota</taxon>
        <taxon>Actinomycetes</taxon>
        <taxon>Mycobacteriales</taxon>
        <taxon>Corynebacteriaceae</taxon>
        <taxon>Corynebacterium</taxon>
    </lineage>
</organism>
<evidence type="ECO:0000256" key="2">
    <source>
        <dbReference type="ARBA" id="ARBA00022475"/>
    </source>
</evidence>
<evidence type="ECO:0000256" key="6">
    <source>
        <dbReference type="ARBA" id="ARBA00023136"/>
    </source>
</evidence>
<evidence type="ECO:0000256" key="7">
    <source>
        <dbReference type="ARBA" id="ARBA00024033"/>
    </source>
</evidence>